<dbReference type="EMBL" id="AM085146">
    <property type="protein sequence ID" value="CAJ30060.1"/>
    <property type="molecule type" value="Genomic_DNA"/>
</dbReference>
<proteinExistence type="predicted"/>
<protein>
    <submittedName>
        <fullName evidence="1">Uncharacterized protein</fullName>
    </submittedName>
</protein>
<dbReference type="AlphaFoldDB" id="Q3BKG6"/>
<evidence type="ECO:0000313" key="1">
    <source>
        <dbReference type="EMBL" id="CAJ30060.1"/>
    </source>
</evidence>
<gene>
    <name evidence="1" type="ORF">mgI409</name>
    <name evidence="2" type="ORF">MGR_4033</name>
</gene>
<accession>Q3BKG6</accession>
<dbReference type="EMBL" id="CU459003">
    <property type="protein sequence ID" value="CAM77965.1"/>
    <property type="molecule type" value="Genomic_DNA"/>
</dbReference>
<organism evidence="1">
    <name type="scientific">Magnetospirillum gryphiswaldense</name>
    <dbReference type="NCBI Taxonomy" id="55518"/>
    <lineage>
        <taxon>Bacteria</taxon>
        <taxon>Pseudomonadati</taxon>
        <taxon>Pseudomonadota</taxon>
        <taxon>Alphaproteobacteria</taxon>
        <taxon>Rhodospirillales</taxon>
        <taxon>Rhodospirillaceae</taxon>
        <taxon>Magnetospirillum</taxon>
    </lineage>
</organism>
<reference evidence="1" key="1">
    <citation type="journal article" date="2005" name="J. Bacteriol.">
        <title>A hypervariable 130-kilobase genomic region of Magnetospirillum gryphiswaldense comprises a magnetosome island which undergoes frequent rearrangements during stationary growth.</title>
        <authorList>
            <person name="Ullrich S."/>
            <person name="Kube M."/>
            <person name="Schuebbe S."/>
            <person name="Reinhardt R."/>
            <person name="Schueler D."/>
        </authorList>
    </citation>
    <scope>NUCLEOTIDE SEQUENCE</scope>
    <source>
        <strain evidence="1">MSR-1</strain>
    </source>
</reference>
<evidence type="ECO:0000313" key="2">
    <source>
        <dbReference type="EMBL" id="CAM77965.1"/>
    </source>
</evidence>
<name>Q3BKG6_9PROT</name>
<reference evidence="2" key="2">
    <citation type="journal article" date="2007" name="J. Bacteriol.">
        <title>Comparative genome analysis of four magnetotactic bacteria reveals a complex set of group-specific genes implicated in magnetosome biomineralization and function.</title>
        <authorList>
            <person name="Richter M."/>
            <person name="Kube M."/>
            <person name="Bazylinski D.A."/>
            <person name="Lombardot T."/>
            <person name="Gloeckner F.O."/>
            <person name="Reinhardt R."/>
            <person name="Schueler D."/>
        </authorList>
    </citation>
    <scope>NUCLEOTIDE SEQUENCE</scope>
    <source>
        <strain evidence="2">MSR-1</strain>
    </source>
</reference>
<sequence length="77" mass="8552">MILTLGRVGIEHDQPLAHWASIFILDVEKGDGAPLLGVANSFGRRTSRLLSFAENWHHHRHVAKCFSPLIDRTGPIA</sequence>